<feature type="transmembrane region" description="Helical" evidence="11">
    <location>
        <begin position="471"/>
        <end position="493"/>
    </location>
</feature>
<evidence type="ECO:0000256" key="2">
    <source>
        <dbReference type="ARBA" id="ARBA00004687"/>
    </source>
</evidence>
<organism evidence="13 14">
    <name type="scientific">Daucus carota subsp. sativus</name>
    <name type="common">Carrot</name>
    <dbReference type="NCBI Taxonomy" id="79200"/>
    <lineage>
        <taxon>Eukaryota</taxon>
        <taxon>Viridiplantae</taxon>
        <taxon>Streptophyta</taxon>
        <taxon>Embryophyta</taxon>
        <taxon>Tracheophyta</taxon>
        <taxon>Spermatophyta</taxon>
        <taxon>Magnoliopsida</taxon>
        <taxon>eudicotyledons</taxon>
        <taxon>Gunneridae</taxon>
        <taxon>Pentapetalae</taxon>
        <taxon>asterids</taxon>
        <taxon>campanulids</taxon>
        <taxon>Apiales</taxon>
        <taxon>Apiaceae</taxon>
        <taxon>Apioideae</taxon>
        <taxon>Scandiceae</taxon>
        <taxon>Daucinae</taxon>
        <taxon>Daucus</taxon>
        <taxon>Daucus sect. Daucus</taxon>
    </lineage>
</organism>
<feature type="transmembrane region" description="Helical" evidence="11">
    <location>
        <begin position="835"/>
        <end position="858"/>
    </location>
</feature>
<dbReference type="InterPro" id="IPR039527">
    <property type="entry name" value="PIGG/GPI7"/>
</dbReference>
<dbReference type="Gene3D" id="3.40.720.10">
    <property type="entry name" value="Alkaline Phosphatase, subunit A"/>
    <property type="match status" value="1"/>
</dbReference>
<name>A0AAF1AY52_DAUCS</name>
<dbReference type="EMBL" id="CP093346">
    <property type="protein sequence ID" value="WOG97412.1"/>
    <property type="molecule type" value="Genomic_DNA"/>
</dbReference>
<protein>
    <recommendedName>
        <fullName evidence="12">GPI ethanolamine phosphate transferase 2 C-terminal domain-containing protein</fullName>
    </recommendedName>
</protein>
<evidence type="ECO:0000313" key="14">
    <source>
        <dbReference type="Proteomes" id="UP000077755"/>
    </source>
</evidence>
<comment type="pathway">
    <text evidence="2">Glycolipid biosynthesis; glycosylphosphatidylinositol-anchor biosynthesis.</text>
</comment>
<keyword evidence="9 11" id="KW-0472">Membrane</keyword>
<evidence type="ECO:0000256" key="4">
    <source>
        <dbReference type="ARBA" id="ARBA00022502"/>
    </source>
</evidence>
<feature type="transmembrane region" description="Helical" evidence="11">
    <location>
        <begin position="763"/>
        <end position="782"/>
    </location>
</feature>
<reference evidence="13" key="1">
    <citation type="journal article" date="2016" name="Nat. Genet.">
        <title>A high-quality carrot genome assembly provides new insights into carotenoid accumulation and asterid genome evolution.</title>
        <authorList>
            <person name="Iorizzo M."/>
            <person name="Ellison S."/>
            <person name="Senalik D."/>
            <person name="Zeng P."/>
            <person name="Satapoomin P."/>
            <person name="Huang J."/>
            <person name="Bowman M."/>
            <person name="Iovene M."/>
            <person name="Sanseverino W."/>
            <person name="Cavagnaro P."/>
            <person name="Yildiz M."/>
            <person name="Macko-Podgorni A."/>
            <person name="Moranska E."/>
            <person name="Grzebelus E."/>
            <person name="Grzebelus D."/>
            <person name="Ashrafi H."/>
            <person name="Zheng Z."/>
            <person name="Cheng S."/>
            <person name="Spooner D."/>
            <person name="Van Deynze A."/>
            <person name="Simon P."/>
        </authorList>
    </citation>
    <scope>NUCLEOTIDE SEQUENCE</scope>
    <source>
        <tissue evidence="13">Leaf</tissue>
    </source>
</reference>
<dbReference type="GO" id="GO:0006506">
    <property type="term" value="P:GPI anchor biosynthetic process"/>
    <property type="evidence" value="ECO:0007669"/>
    <property type="project" value="UniProtKB-KW"/>
</dbReference>
<dbReference type="PANTHER" id="PTHR23072:SF0">
    <property type="entry name" value="GPI ETHANOLAMINE PHOSPHATE TRANSFERASE 2"/>
    <property type="match status" value="1"/>
</dbReference>
<keyword evidence="8 11" id="KW-1133">Transmembrane helix</keyword>
<dbReference type="InterPro" id="IPR045687">
    <property type="entry name" value="PIGG/GPI7_C"/>
</dbReference>
<evidence type="ECO:0000256" key="7">
    <source>
        <dbReference type="ARBA" id="ARBA00022824"/>
    </source>
</evidence>
<keyword evidence="14" id="KW-1185">Reference proteome</keyword>
<feature type="transmembrane region" description="Helical" evidence="11">
    <location>
        <begin position="732"/>
        <end position="757"/>
    </location>
</feature>
<keyword evidence="4" id="KW-0337">GPI-anchor biosynthesis</keyword>
<dbReference type="CDD" id="cd16024">
    <property type="entry name" value="GPI_EPT_2"/>
    <property type="match status" value="1"/>
</dbReference>
<evidence type="ECO:0000256" key="8">
    <source>
        <dbReference type="ARBA" id="ARBA00022989"/>
    </source>
</evidence>
<dbReference type="GO" id="GO:0005789">
    <property type="term" value="C:endoplasmic reticulum membrane"/>
    <property type="evidence" value="ECO:0007669"/>
    <property type="project" value="UniProtKB-SubCell"/>
</dbReference>
<feature type="transmembrane region" description="Helical" evidence="11">
    <location>
        <begin position="699"/>
        <end position="720"/>
    </location>
</feature>
<sequence>MSTLTCTKLTLLTLAAVVIQIIGLSLFVLGFFPVKPALSGVSGPESFTSPVCPSAEDHNFTIQSPDELKSLYLELSNISPSYDRLILMVVDGLPAEFVLGRDDRPAPEIFRKSMPYTQSLLDRGVATGYHAKAAPPTVTMPRLKAMVSGSVGGFLDVALNFNTQELLDDNLIGQFFKIGWKMVMLGDETWLKLFPRSFTRHDGVHSFFVKDTVQVDHNVSRHLDAELLMIDWKLLILHYLGLDHVGHTGGRNSVLMGPKLEEMDEVIKKIHRSMVQNKHGRTLLMLVSDHGMTENGNHGGASYEEADALMLLIGLRDYDRRPSTHKTVNQVDITPTLALLFGVPIPINSAGILIADTLKSLEAAQQLRALELNTWQLFRLLQAQLPDLSCSSSCGVDKDGPGNDIGECDGNTEEIFCCLYIKAADLHKAWKSCQVLGSNKVEDYRSTVLAYNDFLRTASEWLSRRATNKPVGLLAFGLTGMILSSLILLSLLYQLEQDVCMIKEDRTSHFSSRMHKWHMDEIFVMAIVCFLVLSMGSSSLIEEEQYIWHFMTSTLYFLLLRKAVQSISSVNTQDQGNFMERQIKRRFIQMSSIIFVLISGRILRGWHQGGVNWTNFPDISKWLESEGTAYIKPVQLVSLLLLTTSGFYALSFLRPSKRFVIVVGLSFLFPAILVLQYIINYQSSGVPASSNNATLLVQIIYATLGTTTFGIVVAVPWFMPVRNPKGCSSHHYNVLHVGIADSLYLIGLVYIICWGLLQLLLQQPINSAPILLLLVQILASMCSSSNSDPEPKQWVEVAVVYYLGMAGHFALGNTNTIATIDVAGAYMGVSSHSTVLSGILMFMITYAAPMLALLSMLINLSRRSKISLVNAQDVDLHFLLKTTLAYPCLVPLGLNSIFLVAYTTILLLMRNHLFVWSVFSPKYMYVCATTACIYIGVLIVASTVFYTYSTLGLRKMWIR</sequence>
<evidence type="ECO:0000256" key="10">
    <source>
        <dbReference type="ARBA" id="ARBA00023180"/>
    </source>
</evidence>
<evidence type="ECO:0000256" key="9">
    <source>
        <dbReference type="ARBA" id="ARBA00023136"/>
    </source>
</evidence>
<dbReference type="SUPFAM" id="SSF53649">
    <property type="entry name" value="Alkaline phosphatase-like"/>
    <property type="match status" value="1"/>
</dbReference>
<reference evidence="13" key="2">
    <citation type="submission" date="2022-03" db="EMBL/GenBank/DDBJ databases">
        <title>Draft title - Genomic analysis of global carrot germplasm unveils the trajectory of domestication and the origin of high carotenoid orange carrot.</title>
        <authorList>
            <person name="Iorizzo M."/>
            <person name="Ellison S."/>
            <person name="Senalik D."/>
            <person name="Macko-Podgorni A."/>
            <person name="Grzebelus D."/>
            <person name="Bostan H."/>
            <person name="Rolling W."/>
            <person name="Curaba J."/>
            <person name="Simon P."/>
        </authorList>
    </citation>
    <scope>NUCLEOTIDE SEQUENCE</scope>
    <source>
        <tissue evidence="13">Leaf</tissue>
    </source>
</reference>
<dbReference type="AlphaFoldDB" id="A0AAF1AY52"/>
<gene>
    <name evidence="13" type="ORF">DCAR_0416752</name>
</gene>
<evidence type="ECO:0000313" key="13">
    <source>
        <dbReference type="EMBL" id="WOG97412.1"/>
    </source>
</evidence>
<dbReference type="Pfam" id="PF01663">
    <property type="entry name" value="Phosphodiest"/>
    <property type="match status" value="1"/>
</dbReference>
<keyword evidence="6 11" id="KW-0812">Transmembrane</keyword>
<evidence type="ECO:0000259" key="12">
    <source>
        <dbReference type="Pfam" id="PF19316"/>
    </source>
</evidence>
<feature type="transmembrane region" description="Helical" evidence="11">
    <location>
        <begin position="659"/>
        <end position="679"/>
    </location>
</feature>
<evidence type="ECO:0000256" key="1">
    <source>
        <dbReference type="ARBA" id="ARBA00004477"/>
    </source>
</evidence>
<dbReference type="InterPro" id="IPR002591">
    <property type="entry name" value="Phosphodiest/P_Trfase"/>
</dbReference>
<dbReference type="Proteomes" id="UP000077755">
    <property type="component" value="Chromosome 4"/>
</dbReference>
<feature type="transmembrane region" description="Helical" evidence="11">
    <location>
        <begin position="923"/>
        <end position="949"/>
    </location>
</feature>
<feature type="transmembrane region" description="Helical" evidence="11">
    <location>
        <begin position="547"/>
        <end position="564"/>
    </location>
</feature>
<evidence type="ECO:0000256" key="11">
    <source>
        <dbReference type="SAM" id="Phobius"/>
    </source>
</evidence>
<keyword evidence="10" id="KW-0325">Glycoprotein</keyword>
<dbReference type="GO" id="GO:0051267">
    <property type="term" value="F:CP2 mannose-ethanolamine phosphotransferase activity"/>
    <property type="evidence" value="ECO:0007669"/>
    <property type="project" value="TreeGrafter"/>
</dbReference>
<proteinExistence type="inferred from homology"/>
<keyword evidence="7" id="KW-0256">Endoplasmic reticulum</keyword>
<feature type="transmembrane region" description="Helical" evidence="11">
    <location>
        <begin position="585"/>
        <end position="603"/>
    </location>
</feature>
<comment type="similarity">
    <text evidence="3">Belongs to the PIGG/PIGN/PIGO family. PIGG subfamily.</text>
</comment>
<feature type="domain" description="GPI ethanolamine phosphate transferase 2 C-terminal" evidence="12">
    <location>
        <begin position="519"/>
        <end position="947"/>
    </location>
</feature>
<evidence type="ECO:0000256" key="5">
    <source>
        <dbReference type="ARBA" id="ARBA00022679"/>
    </source>
</evidence>
<keyword evidence="5" id="KW-0808">Transferase</keyword>
<accession>A0AAF1AY52</accession>
<dbReference type="KEGG" id="dcr:108217623"/>
<feature type="transmembrane region" description="Helical" evidence="11">
    <location>
        <begin position="794"/>
        <end position="811"/>
    </location>
</feature>
<dbReference type="Pfam" id="PF19316">
    <property type="entry name" value="PIGO_PIGG"/>
    <property type="match status" value="1"/>
</dbReference>
<evidence type="ECO:0000256" key="3">
    <source>
        <dbReference type="ARBA" id="ARBA00005315"/>
    </source>
</evidence>
<dbReference type="InterPro" id="IPR037674">
    <property type="entry name" value="PIG-G_N"/>
</dbReference>
<evidence type="ECO:0000256" key="6">
    <source>
        <dbReference type="ARBA" id="ARBA00022692"/>
    </source>
</evidence>
<feature type="transmembrane region" description="Helical" evidence="11">
    <location>
        <begin position="878"/>
        <end position="903"/>
    </location>
</feature>
<feature type="transmembrane region" description="Helical" evidence="11">
    <location>
        <begin position="12"/>
        <end position="32"/>
    </location>
</feature>
<dbReference type="InterPro" id="IPR017850">
    <property type="entry name" value="Alkaline_phosphatase_core_sf"/>
</dbReference>
<dbReference type="PANTHER" id="PTHR23072">
    <property type="entry name" value="PHOSPHATIDYLINOSITOL GLYCAN-RELATED"/>
    <property type="match status" value="1"/>
</dbReference>
<feature type="transmembrane region" description="Helical" evidence="11">
    <location>
        <begin position="630"/>
        <end position="652"/>
    </location>
</feature>
<feature type="transmembrane region" description="Helical" evidence="11">
    <location>
        <begin position="522"/>
        <end position="541"/>
    </location>
</feature>
<comment type="subcellular location">
    <subcellularLocation>
        <location evidence="1">Endoplasmic reticulum membrane</location>
        <topology evidence="1">Multi-pass membrane protein</topology>
    </subcellularLocation>
</comment>